<dbReference type="Proteomes" id="UP000475325">
    <property type="component" value="Unassembled WGS sequence"/>
</dbReference>
<comment type="caution">
    <text evidence="1">The sequence shown here is derived from an EMBL/GenBank/DDBJ whole genome shotgun (WGS) entry which is preliminary data.</text>
</comment>
<dbReference type="EMBL" id="WIQW01000068">
    <property type="protein sequence ID" value="KAF3089079.1"/>
    <property type="molecule type" value="Genomic_DNA"/>
</dbReference>
<dbReference type="AlphaFoldDB" id="A0A7C8J9S2"/>
<accession>A0A7C8J9S2</accession>
<gene>
    <name evidence="1" type="ORF">TWF102_009791</name>
</gene>
<sequence>MYNVCRVMKEEFRPASALRLSDYIHAFDASSDNIYHIPGTYVLRGISRIHTNEYLLQFSNLTVFQHA</sequence>
<name>A0A7C8J9S2_ORBOL</name>
<reference evidence="1 2" key="1">
    <citation type="submission" date="2019-06" db="EMBL/GenBank/DDBJ databases">
        <authorList>
            <person name="Palmer J.M."/>
        </authorList>
    </citation>
    <scope>NUCLEOTIDE SEQUENCE [LARGE SCALE GENOMIC DNA]</scope>
    <source>
        <strain evidence="1 2">TWF102</strain>
    </source>
</reference>
<evidence type="ECO:0000313" key="2">
    <source>
        <dbReference type="Proteomes" id="UP000475325"/>
    </source>
</evidence>
<evidence type="ECO:0000313" key="1">
    <source>
        <dbReference type="EMBL" id="KAF3089079.1"/>
    </source>
</evidence>
<protein>
    <submittedName>
        <fullName evidence="1">Uncharacterized protein</fullName>
    </submittedName>
</protein>
<organism evidence="1 2">
    <name type="scientific">Orbilia oligospora</name>
    <name type="common">Nematode-trapping fungus</name>
    <name type="synonym">Arthrobotrys oligospora</name>
    <dbReference type="NCBI Taxonomy" id="2813651"/>
    <lineage>
        <taxon>Eukaryota</taxon>
        <taxon>Fungi</taxon>
        <taxon>Dikarya</taxon>
        <taxon>Ascomycota</taxon>
        <taxon>Pezizomycotina</taxon>
        <taxon>Orbiliomycetes</taxon>
        <taxon>Orbiliales</taxon>
        <taxon>Orbiliaceae</taxon>
        <taxon>Orbilia</taxon>
    </lineage>
</organism>
<proteinExistence type="predicted"/>